<sequence>MRYLPALIVDAVLVLVFAAIGRASHQEDPAGFLLTAWPFLVALLVGYAVALLLPARPRRPWSLAWGAVVWVVTVAGGMLLRVLSGDTAEVPFIVVASIVLGLFLVGWRGLAALVRRLRASSDRSSASAPQTRPSAAAFPAAVPEPGAAATRAPEASAADDPAEAPESRDPDPA</sequence>
<dbReference type="Proteomes" id="UP000831467">
    <property type="component" value="Chromosome"/>
</dbReference>
<name>A0ABY4IEP6_9MICO</name>
<feature type="region of interest" description="Disordered" evidence="1">
    <location>
        <begin position="123"/>
        <end position="173"/>
    </location>
</feature>
<dbReference type="InterPro" id="IPR021414">
    <property type="entry name" value="DUF3054"/>
</dbReference>
<accession>A0ABY4IEP6</accession>
<feature type="compositionally biased region" description="Low complexity" evidence="1">
    <location>
        <begin position="147"/>
        <end position="159"/>
    </location>
</feature>
<feature type="transmembrane region" description="Helical" evidence="2">
    <location>
        <begin position="33"/>
        <end position="53"/>
    </location>
</feature>
<keyword evidence="4" id="KW-1185">Reference proteome</keyword>
<feature type="transmembrane region" description="Helical" evidence="2">
    <location>
        <begin position="60"/>
        <end position="80"/>
    </location>
</feature>
<dbReference type="EMBL" id="CP078076">
    <property type="protein sequence ID" value="UPL11239.1"/>
    <property type="molecule type" value="Genomic_DNA"/>
</dbReference>
<evidence type="ECO:0000256" key="2">
    <source>
        <dbReference type="SAM" id="Phobius"/>
    </source>
</evidence>
<organism evidence="3 4">
    <name type="scientific">Microbacterium sufflavum</name>
    <dbReference type="NCBI Taxonomy" id="2851649"/>
    <lineage>
        <taxon>Bacteria</taxon>
        <taxon>Bacillati</taxon>
        <taxon>Actinomycetota</taxon>
        <taxon>Actinomycetes</taxon>
        <taxon>Micrococcales</taxon>
        <taxon>Microbacteriaceae</taxon>
        <taxon>Microbacterium</taxon>
    </lineage>
</organism>
<dbReference type="RefSeq" id="WP_247981278.1">
    <property type="nucleotide sequence ID" value="NZ_CP078076.1"/>
</dbReference>
<evidence type="ECO:0000256" key="1">
    <source>
        <dbReference type="SAM" id="MobiDB-lite"/>
    </source>
</evidence>
<evidence type="ECO:0000313" key="4">
    <source>
        <dbReference type="Proteomes" id="UP000831467"/>
    </source>
</evidence>
<dbReference type="Pfam" id="PF11255">
    <property type="entry name" value="DUF3054"/>
    <property type="match status" value="1"/>
</dbReference>
<gene>
    <name evidence="3" type="ORF">KV394_08985</name>
</gene>
<keyword evidence="2" id="KW-0472">Membrane</keyword>
<proteinExistence type="predicted"/>
<protein>
    <submittedName>
        <fullName evidence="3">DUF3054 domain-containing protein</fullName>
    </submittedName>
</protein>
<keyword evidence="2" id="KW-1133">Transmembrane helix</keyword>
<evidence type="ECO:0000313" key="3">
    <source>
        <dbReference type="EMBL" id="UPL11239.1"/>
    </source>
</evidence>
<keyword evidence="2" id="KW-0812">Transmembrane</keyword>
<feature type="transmembrane region" description="Helical" evidence="2">
    <location>
        <begin position="92"/>
        <end position="114"/>
    </location>
</feature>
<reference evidence="3 4" key="1">
    <citation type="submission" date="2021-06" db="EMBL/GenBank/DDBJ databases">
        <title>Genome-based taxonomic framework of Microbacterium strains isolated from marine environment, the description of four new species and reclassification of four preexisting species.</title>
        <authorList>
            <person name="Lee S.D."/>
            <person name="Kim S.-M."/>
            <person name="Byeon Y.-S."/>
            <person name="Yang H.L."/>
            <person name="Kim I.S."/>
        </authorList>
    </citation>
    <scope>NUCLEOTIDE SEQUENCE [LARGE SCALE GENOMIC DNA]</scope>
    <source>
        <strain evidence="3 4">SSW1-51</strain>
    </source>
</reference>